<sequence>MKKRLTLFSIALILLSLGAFSFINWHQDTPDQTNLVAAHEAINKAVNEVKPVSDSALKTAVKKPLAFFYNIDSRFEAITKNHVQNAKTIHDFIPEKDFRNIAHINSTEVVLIKNDIQTDIRAYGNSEVLSDSQKDLLQTIDYSEHFLFRVNYSKANAMIYEAEAPHFGPHYTVVPETKAAYADGFKALLDYINANQLENTDTIDAKKLQAVKVSFTITEKGTINNVKLDKTTNYPEIDNSLIELVKQIPGNWIPAKNANNEIMEDKLVLSFGLADGC</sequence>
<dbReference type="EMBL" id="FOVN01000001">
    <property type="protein sequence ID" value="SFN53985.1"/>
    <property type="molecule type" value="Genomic_DNA"/>
</dbReference>
<organism evidence="2 3">
    <name type="scientific">Bizionia echini</name>
    <dbReference type="NCBI Taxonomy" id="649333"/>
    <lineage>
        <taxon>Bacteria</taxon>
        <taxon>Pseudomonadati</taxon>
        <taxon>Bacteroidota</taxon>
        <taxon>Flavobacteriia</taxon>
        <taxon>Flavobacteriales</taxon>
        <taxon>Flavobacteriaceae</taxon>
        <taxon>Bizionia</taxon>
    </lineage>
</organism>
<accession>A0A1I4ZUN5</accession>
<evidence type="ECO:0000313" key="3">
    <source>
        <dbReference type="Proteomes" id="UP000198705"/>
    </source>
</evidence>
<gene>
    <name evidence="2" type="ORF">SAMN04487989_1011098</name>
</gene>
<protein>
    <recommendedName>
        <fullName evidence="4">TonB protein C-terminal</fullName>
    </recommendedName>
</protein>
<dbReference type="RefSeq" id="WP_092206598.1">
    <property type="nucleotide sequence ID" value="NZ_FOVN01000001.1"/>
</dbReference>
<dbReference type="AlphaFoldDB" id="A0A1I4ZUN5"/>
<reference evidence="3" key="1">
    <citation type="submission" date="2016-10" db="EMBL/GenBank/DDBJ databases">
        <authorList>
            <person name="Varghese N."/>
            <person name="Submissions S."/>
        </authorList>
    </citation>
    <scope>NUCLEOTIDE SEQUENCE [LARGE SCALE GENOMIC DNA]</scope>
    <source>
        <strain evidence="3">DSM 23925</strain>
    </source>
</reference>
<proteinExistence type="predicted"/>
<keyword evidence="1" id="KW-0732">Signal</keyword>
<evidence type="ECO:0000313" key="2">
    <source>
        <dbReference type="EMBL" id="SFN53985.1"/>
    </source>
</evidence>
<feature type="chain" id="PRO_5011515980" description="TonB protein C-terminal" evidence="1">
    <location>
        <begin position="22"/>
        <end position="277"/>
    </location>
</feature>
<feature type="signal peptide" evidence="1">
    <location>
        <begin position="1"/>
        <end position="21"/>
    </location>
</feature>
<dbReference type="SUPFAM" id="SSF74653">
    <property type="entry name" value="TolA/TonB C-terminal domain"/>
    <property type="match status" value="1"/>
</dbReference>
<keyword evidence="3" id="KW-1185">Reference proteome</keyword>
<evidence type="ECO:0008006" key="4">
    <source>
        <dbReference type="Google" id="ProtNLM"/>
    </source>
</evidence>
<dbReference type="STRING" id="649333.SAMN04487989_1011098"/>
<dbReference type="OrthoDB" id="1436672at2"/>
<dbReference type="Gene3D" id="3.30.1150.10">
    <property type="match status" value="1"/>
</dbReference>
<name>A0A1I4ZUN5_9FLAO</name>
<evidence type="ECO:0000256" key="1">
    <source>
        <dbReference type="SAM" id="SignalP"/>
    </source>
</evidence>
<dbReference type="Proteomes" id="UP000198705">
    <property type="component" value="Unassembled WGS sequence"/>
</dbReference>